<feature type="compositionally biased region" description="Polar residues" evidence="1">
    <location>
        <begin position="160"/>
        <end position="189"/>
    </location>
</feature>
<dbReference type="InterPro" id="IPR058594">
    <property type="entry name" value="PB1-like_dom_pln"/>
</dbReference>
<evidence type="ECO:0000256" key="1">
    <source>
        <dbReference type="SAM" id="MobiDB-lite"/>
    </source>
</evidence>
<protein>
    <recommendedName>
        <fullName evidence="2">PB1-like domain-containing protein</fullName>
    </recommendedName>
</protein>
<proteinExistence type="predicted"/>
<feature type="region of interest" description="Disordered" evidence="1">
    <location>
        <begin position="148"/>
        <end position="199"/>
    </location>
</feature>
<organism evidence="3 4">
    <name type="scientific">Arachis hypogaea</name>
    <name type="common">Peanut</name>
    <dbReference type="NCBI Taxonomy" id="3818"/>
    <lineage>
        <taxon>Eukaryota</taxon>
        <taxon>Viridiplantae</taxon>
        <taxon>Streptophyta</taxon>
        <taxon>Embryophyta</taxon>
        <taxon>Tracheophyta</taxon>
        <taxon>Spermatophyta</taxon>
        <taxon>Magnoliopsida</taxon>
        <taxon>eudicotyledons</taxon>
        <taxon>Gunneridae</taxon>
        <taxon>Pentapetalae</taxon>
        <taxon>rosids</taxon>
        <taxon>fabids</taxon>
        <taxon>Fabales</taxon>
        <taxon>Fabaceae</taxon>
        <taxon>Papilionoideae</taxon>
        <taxon>50 kb inversion clade</taxon>
        <taxon>dalbergioids sensu lato</taxon>
        <taxon>Dalbergieae</taxon>
        <taxon>Pterocarpus clade</taxon>
        <taxon>Arachis</taxon>
    </lineage>
</organism>
<reference evidence="3 4" key="1">
    <citation type="submission" date="2019-01" db="EMBL/GenBank/DDBJ databases">
        <title>Sequencing of cultivated peanut Arachis hypogaea provides insights into genome evolution and oil improvement.</title>
        <authorList>
            <person name="Chen X."/>
        </authorList>
    </citation>
    <scope>NUCLEOTIDE SEQUENCE [LARGE SCALE GENOMIC DNA]</scope>
    <source>
        <strain evidence="4">cv. Fuhuasheng</strain>
        <tissue evidence="3">Leaves</tissue>
    </source>
</reference>
<dbReference type="EMBL" id="SDMP01000011">
    <property type="protein sequence ID" value="RYR30995.1"/>
    <property type="molecule type" value="Genomic_DNA"/>
</dbReference>
<accession>A0A445AX30</accession>
<dbReference type="Pfam" id="PF26130">
    <property type="entry name" value="PB1-like"/>
    <property type="match status" value="1"/>
</dbReference>
<gene>
    <name evidence="3" type="ORF">Ahy_B01g055788</name>
</gene>
<evidence type="ECO:0000259" key="2">
    <source>
        <dbReference type="Pfam" id="PF26130"/>
    </source>
</evidence>
<sequence length="199" mass="22152">MDDDITIVIYHGGNFETKEDGEVVYVGDQIKQLFGLEEDTLDVFSIRNYYKILGYDNLKECWWLTPGRPLKIGLRALLQDKELLEMCFHAKNNEGVVHVYLKHGYSEHEGDEVPQLVPMTPNPKIMVFDTTSNPSLCISNTPLEQNTITFPEANSAPPGQLNSAPPTQPHSKPQTQPTSNHPAQPTSEPAAQPKSKPAA</sequence>
<dbReference type="Proteomes" id="UP000289738">
    <property type="component" value="Chromosome B01"/>
</dbReference>
<dbReference type="AlphaFoldDB" id="A0A445AX30"/>
<name>A0A445AX30_ARAHY</name>
<evidence type="ECO:0000313" key="4">
    <source>
        <dbReference type="Proteomes" id="UP000289738"/>
    </source>
</evidence>
<keyword evidence="4" id="KW-1185">Reference proteome</keyword>
<evidence type="ECO:0000313" key="3">
    <source>
        <dbReference type="EMBL" id="RYR30995.1"/>
    </source>
</evidence>
<feature type="domain" description="PB1-like" evidence="2">
    <location>
        <begin position="1"/>
        <end position="103"/>
    </location>
</feature>
<comment type="caution">
    <text evidence="3">The sequence shown here is derived from an EMBL/GenBank/DDBJ whole genome shotgun (WGS) entry which is preliminary data.</text>
</comment>